<comment type="catalytic activity">
    <reaction evidence="8">
        <text>L-aspartate + L-glutamine + ATP + H2O = L-asparagine + L-glutamate + AMP + diphosphate + H(+)</text>
        <dbReference type="Rhea" id="RHEA:12228"/>
        <dbReference type="ChEBI" id="CHEBI:15377"/>
        <dbReference type="ChEBI" id="CHEBI:15378"/>
        <dbReference type="ChEBI" id="CHEBI:29985"/>
        <dbReference type="ChEBI" id="CHEBI:29991"/>
        <dbReference type="ChEBI" id="CHEBI:30616"/>
        <dbReference type="ChEBI" id="CHEBI:33019"/>
        <dbReference type="ChEBI" id="CHEBI:58048"/>
        <dbReference type="ChEBI" id="CHEBI:58359"/>
        <dbReference type="ChEBI" id="CHEBI:456215"/>
        <dbReference type="EC" id="6.3.5.4"/>
    </reaction>
</comment>
<evidence type="ECO:0000256" key="7">
    <source>
        <dbReference type="ARBA" id="ARBA00022962"/>
    </source>
</evidence>
<feature type="domain" description="Glutamine amidotransferase type-2" evidence="11">
    <location>
        <begin position="2"/>
        <end position="204"/>
    </location>
</feature>
<proteinExistence type="inferred from homology"/>
<keyword evidence="5 9" id="KW-0067">ATP-binding</keyword>
<dbReference type="InterPro" id="IPR014729">
    <property type="entry name" value="Rossmann-like_a/b/a_fold"/>
</dbReference>
<dbReference type="InterPro" id="IPR001962">
    <property type="entry name" value="Asn_synthase"/>
</dbReference>
<organism evidence="12 13">
    <name type="scientific">Actinokineospora cianjurensis</name>
    <dbReference type="NCBI Taxonomy" id="585224"/>
    <lineage>
        <taxon>Bacteria</taxon>
        <taxon>Bacillati</taxon>
        <taxon>Actinomycetota</taxon>
        <taxon>Actinomycetes</taxon>
        <taxon>Pseudonocardiales</taxon>
        <taxon>Pseudonocardiaceae</taxon>
        <taxon>Actinokineospora</taxon>
    </lineage>
</organism>
<dbReference type="PROSITE" id="PS51278">
    <property type="entry name" value="GATASE_TYPE_2"/>
    <property type="match status" value="1"/>
</dbReference>
<evidence type="ECO:0000256" key="4">
    <source>
        <dbReference type="ARBA" id="ARBA00022741"/>
    </source>
</evidence>
<dbReference type="EMBL" id="RCDD01000001">
    <property type="protein sequence ID" value="RLK61433.1"/>
    <property type="molecule type" value="Genomic_DNA"/>
</dbReference>
<dbReference type="OrthoDB" id="9763290at2"/>
<keyword evidence="12" id="KW-0808">Transferase</keyword>
<dbReference type="GO" id="GO:0005524">
    <property type="term" value="F:ATP binding"/>
    <property type="evidence" value="ECO:0007669"/>
    <property type="project" value="UniProtKB-KW"/>
</dbReference>
<name>A0A421BB18_9PSEU</name>
<dbReference type="PANTHER" id="PTHR43284:SF1">
    <property type="entry name" value="ASPARAGINE SYNTHETASE"/>
    <property type="match status" value="1"/>
</dbReference>
<dbReference type="InterPro" id="IPR017932">
    <property type="entry name" value="GATase_2_dom"/>
</dbReference>
<dbReference type="CDD" id="cd01991">
    <property type="entry name" value="Asn_synthase_B_C"/>
    <property type="match status" value="1"/>
</dbReference>
<accession>A0A421BB18</accession>
<keyword evidence="13" id="KW-1185">Reference proteome</keyword>
<gene>
    <name evidence="12" type="ORF">CLV68_1973</name>
</gene>
<dbReference type="InterPro" id="IPR029055">
    <property type="entry name" value="Ntn_hydrolases_N"/>
</dbReference>
<evidence type="ECO:0000256" key="5">
    <source>
        <dbReference type="ARBA" id="ARBA00022840"/>
    </source>
</evidence>
<dbReference type="SUPFAM" id="SSF56235">
    <property type="entry name" value="N-terminal nucleophile aminohydrolases (Ntn hydrolases)"/>
    <property type="match status" value="1"/>
</dbReference>
<dbReference type="Proteomes" id="UP000282454">
    <property type="component" value="Unassembled WGS sequence"/>
</dbReference>
<sequence>MSGIAGWVDFTRDVAAERAVAAAMTDTLAGRGQDGAGLWCAPRVALGHRRSGGEHLPVSGTDSTGAQIAATYAGDIHNLPELRVRLGLGGSVGDVLLRAYQVWGPDLARHVHGTYAIAVWDARREELLLVRDRMGVKPLFYAEIASGVLFGSEPKAILAHPDFQPAVDATGLRDILSVARVPGQAFFSGMREVLPGGTVRIGRSGTSEQRYWQLRVGEHPDSLDKTIETVRDLLEVCVAQHMSADQVPISLLSGGLDSSSLTALAAKVAADRGWGAVRSLAVNDQDPGAGAADGNEDHIYARVMADHVGADHSEISLSGLDLLDPRLRAEVLAAYDVPINKGDQYASLRLLFGVAREHAAVAFSGELGDDVFGGYNWNRLPEWIATGTFPWVEEGRPRFTGYDTLFDPGLLTELDLRGHERDRHAAAVAEIGASAAIDDPAEARYREVTYLALTRHARVLFDRLDRLGTSAGLDIRVPFADPRLVEYTFNIPWAMKKFDGREKSLLRAAMNGLLPDSISLRVKTPYPNLRAGAYDQVLRERLAGVVLAPDSLIAPLISSSLKDSVRARGADALADGVSRAALETALQLESWLRGYGVRLAI</sequence>
<evidence type="ECO:0000256" key="9">
    <source>
        <dbReference type="PIRSR" id="PIRSR001589-2"/>
    </source>
</evidence>
<evidence type="ECO:0000313" key="13">
    <source>
        <dbReference type="Proteomes" id="UP000282454"/>
    </source>
</evidence>
<dbReference type="AlphaFoldDB" id="A0A421BB18"/>
<dbReference type="Pfam" id="PF13522">
    <property type="entry name" value="GATase_6"/>
    <property type="match status" value="1"/>
</dbReference>
<comment type="similarity">
    <text evidence="2">Belongs to the asparagine synthetase family.</text>
</comment>
<dbReference type="GO" id="GO:0016740">
    <property type="term" value="F:transferase activity"/>
    <property type="evidence" value="ECO:0007669"/>
    <property type="project" value="UniProtKB-KW"/>
</dbReference>
<dbReference type="Gene3D" id="3.40.50.620">
    <property type="entry name" value="HUPs"/>
    <property type="match status" value="1"/>
</dbReference>
<dbReference type="GO" id="GO:0005829">
    <property type="term" value="C:cytosol"/>
    <property type="evidence" value="ECO:0007669"/>
    <property type="project" value="TreeGrafter"/>
</dbReference>
<evidence type="ECO:0000256" key="8">
    <source>
        <dbReference type="ARBA" id="ARBA00048741"/>
    </source>
</evidence>
<dbReference type="Pfam" id="PF00733">
    <property type="entry name" value="Asn_synthase"/>
    <property type="match status" value="1"/>
</dbReference>
<keyword evidence="4 9" id="KW-0547">Nucleotide-binding</keyword>
<evidence type="ECO:0000259" key="11">
    <source>
        <dbReference type="PROSITE" id="PS51278"/>
    </source>
</evidence>
<evidence type="ECO:0000256" key="3">
    <source>
        <dbReference type="ARBA" id="ARBA00012737"/>
    </source>
</evidence>
<evidence type="ECO:0000256" key="2">
    <source>
        <dbReference type="ARBA" id="ARBA00005752"/>
    </source>
</evidence>
<dbReference type="EC" id="6.3.5.4" evidence="3"/>
<comment type="pathway">
    <text evidence="1">Amino-acid biosynthesis; L-asparagine biosynthesis; L-asparagine from L-aspartate (L-Gln route): step 1/1.</text>
</comment>
<dbReference type="InterPro" id="IPR051786">
    <property type="entry name" value="ASN_synthetase/amidase"/>
</dbReference>
<evidence type="ECO:0000256" key="6">
    <source>
        <dbReference type="ARBA" id="ARBA00022888"/>
    </source>
</evidence>
<dbReference type="PIRSF" id="PIRSF001589">
    <property type="entry name" value="Asn_synthetase_glu-h"/>
    <property type="match status" value="1"/>
</dbReference>
<dbReference type="PANTHER" id="PTHR43284">
    <property type="entry name" value="ASPARAGINE SYNTHETASE (GLUTAMINE-HYDROLYZING)"/>
    <property type="match status" value="1"/>
</dbReference>
<dbReference type="SUPFAM" id="SSF52402">
    <property type="entry name" value="Adenine nucleotide alpha hydrolases-like"/>
    <property type="match status" value="1"/>
</dbReference>
<evidence type="ECO:0000256" key="1">
    <source>
        <dbReference type="ARBA" id="ARBA00005187"/>
    </source>
</evidence>
<keyword evidence="7" id="KW-0315">Glutamine amidotransferase</keyword>
<dbReference type="GO" id="GO:0004066">
    <property type="term" value="F:asparagine synthase (glutamine-hydrolyzing) activity"/>
    <property type="evidence" value="ECO:0007669"/>
    <property type="project" value="UniProtKB-EC"/>
</dbReference>
<keyword evidence="6" id="KW-0028">Amino-acid biosynthesis</keyword>
<feature type="binding site" evidence="9">
    <location>
        <position position="251"/>
    </location>
    <ligand>
        <name>ATP</name>
        <dbReference type="ChEBI" id="CHEBI:30616"/>
    </ligand>
</feature>
<protein>
    <recommendedName>
        <fullName evidence="3">asparagine synthase (glutamine-hydrolyzing)</fullName>
        <ecNumber evidence="3">6.3.5.4</ecNumber>
    </recommendedName>
</protein>
<feature type="binding site" evidence="9">
    <location>
        <position position="282"/>
    </location>
    <ligand>
        <name>ATP</name>
        <dbReference type="ChEBI" id="CHEBI:30616"/>
    </ligand>
</feature>
<keyword evidence="6" id="KW-0061">Asparagine biosynthesis</keyword>
<dbReference type="InterPro" id="IPR006426">
    <property type="entry name" value="Asn_synth_AEB"/>
</dbReference>
<comment type="caution">
    <text evidence="12">The sequence shown here is derived from an EMBL/GenBank/DDBJ whole genome shotgun (WGS) entry which is preliminary data.</text>
</comment>
<feature type="binding site" evidence="9">
    <location>
        <begin position="364"/>
        <end position="365"/>
    </location>
    <ligand>
        <name>ATP</name>
        <dbReference type="ChEBI" id="CHEBI:30616"/>
    </ligand>
</feature>
<evidence type="ECO:0000256" key="10">
    <source>
        <dbReference type="PIRSR" id="PIRSR001589-3"/>
    </source>
</evidence>
<dbReference type="InterPro" id="IPR033738">
    <property type="entry name" value="AsnB_N"/>
</dbReference>
<feature type="site" description="Important for beta-aspartyl-AMP intermediate formation" evidence="10">
    <location>
        <position position="366"/>
    </location>
</feature>
<reference evidence="12 13" key="1">
    <citation type="submission" date="2018-10" db="EMBL/GenBank/DDBJ databases">
        <title>Genomic Encyclopedia of Archaeal and Bacterial Type Strains, Phase II (KMG-II): from individual species to whole genera.</title>
        <authorList>
            <person name="Goeker M."/>
        </authorList>
    </citation>
    <scope>NUCLEOTIDE SEQUENCE [LARGE SCALE GENOMIC DNA]</scope>
    <source>
        <strain evidence="12 13">DSM 45657</strain>
    </source>
</reference>
<dbReference type="RefSeq" id="WP_121390089.1">
    <property type="nucleotide sequence ID" value="NZ_RCDD01000001.1"/>
</dbReference>
<dbReference type="GO" id="GO:0006529">
    <property type="term" value="P:asparagine biosynthetic process"/>
    <property type="evidence" value="ECO:0007669"/>
    <property type="project" value="UniProtKB-KW"/>
</dbReference>
<dbReference type="Gene3D" id="3.60.20.10">
    <property type="entry name" value="Glutamine Phosphoribosylpyrophosphate, subunit 1, domain 1"/>
    <property type="match status" value="1"/>
</dbReference>
<evidence type="ECO:0000313" key="12">
    <source>
        <dbReference type="EMBL" id="RLK61433.1"/>
    </source>
</evidence>
<dbReference type="CDD" id="cd00712">
    <property type="entry name" value="AsnB"/>
    <property type="match status" value="1"/>
</dbReference>
<dbReference type="NCBIfam" id="TIGR01536">
    <property type="entry name" value="asn_synth_AEB"/>
    <property type="match status" value="1"/>
</dbReference>